<dbReference type="InterPro" id="IPR002942">
    <property type="entry name" value="S4_RNA-bd"/>
</dbReference>
<dbReference type="Gene3D" id="3.30.70.330">
    <property type="match status" value="1"/>
</dbReference>
<dbReference type="SMART" id="SM00363">
    <property type="entry name" value="S4"/>
    <property type="match status" value="1"/>
</dbReference>
<evidence type="ECO:0000313" key="3">
    <source>
        <dbReference type="EMBL" id="OPJ61463.1"/>
    </source>
</evidence>
<dbReference type="InterPro" id="IPR040591">
    <property type="entry name" value="RqcP2_RBD"/>
</dbReference>
<feature type="domain" description="RNA-binding S4" evidence="2">
    <location>
        <begin position="179"/>
        <end position="239"/>
    </location>
</feature>
<evidence type="ECO:0000256" key="1">
    <source>
        <dbReference type="PROSITE-ProRule" id="PRU00182"/>
    </source>
</evidence>
<dbReference type="GO" id="GO:0003723">
    <property type="term" value="F:RNA binding"/>
    <property type="evidence" value="ECO:0007669"/>
    <property type="project" value="UniProtKB-KW"/>
</dbReference>
<evidence type="ECO:0000259" key="2">
    <source>
        <dbReference type="SMART" id="SM00363"/>
    </source>
</evidence>
<proteinExistence type="predicted"/>
<dbReference type="AlphaFoldDB" id="A0A1V4INI6"/>
<accession>A0A1V4INI6</accession>
<protein>
    <submittedName>
        <fullName evidence="3">S4 domain protein</fullName>
    </submittedName>
</protein>
<comment type="caution">
    <text evidence="3">The sequence shown here is derived from an EMBL/GenBank/DDBJ whole genome shotgun (WGS) entry which is preliminary data.</text>
</comment>
<gene>
    <name evidence="3" type="ORF">CLCHR_24430</name>
</gene>
<keyword evidence="4" id="KW-1185">Reference proteome</keyword>
<dbReference type="Pfam" id="PF17774">
    <property type="entry name" value="YlmH_RBD"/>
    <property type="match status" value="1"/>
</dbReference>
<evidence type="ECO:0000313" key="4">
    <source>
        <dbReference type="Proteomes" id="UP000191056"/>
    </source>
</evidence>
<keyword evidence="1" id="KW-0694">RNA-binding</keyword>
<dbReference type="PROSITE" id="PS50889">
    <property type="entry name" value="S4"/>
    <property type="match status" value="1"/>
</dbReference>
<dbReference type="CDD" id="cd00165">
    <property type="entry name" value="S4"/>
    <property type="match status" value="1"/>
</dbReference>
<dbReference type="Gene3D" id="3.10.290.10">
    <property type="entry name" value="RNA-binding S4 domain"/>
    <property type="match status" value="1"/>
</dbReference>
<sequence>MNIKDKIINNFSDDEKNDVLNLYEKYILSRDKGICVFGKNFYTPNIWTWFEKNLGNDVKINSYGLFEDSERRMISFNNIYEIPYPMKLIKIQSTSKFSNLTHRDFLGGILSLGIERSKIGDLQVDNNTCFVPIHEEIENFILYNLEKISKVICNIEIVDDFGTLPQTVFKEEIILVSSLRIDGVVSKIINISRSKAQSMIEQGLVLVNYVKIKDKSYELKGEERITIRGFGKFILGNSIGNSKSGRNKIIIKKYT</sequence>
<dbReference type="EMBL" id="MZGT01000030">
    <property type="protein sequence ID" value="OPJ61463.1"/>
    <property type="molecule type" value="Genomic_DNA"/>
</dbReference>
<dbReference type="STRING" id="225345.CLCHR_24430"/>
<dbReference type="Pfam" id="PF01479">
    <property type="entry name" value="S4"/>
    <property type="match status" value="1"/>
</dbReference>
<dbReference type="InterPro" id="IPR012677">
    <property type="entry name" value="Nucleotide-bd_a/b_plait_sf"/>
</dbReference>
<dbReference type="Proteomes" id="UP000191056">
    <property type="component" value="Unassembled WGS sequence"/>
</dbReference>
<dbReference type="InterPro" id="IPR036986">
    <property type="entry name" value="S4_RNA-bd_sf"/>
</dbReference>
<dbReference type="SUPFAM" id="SSF55174">
    <property type="entry name" value="Alpha-L RNA-binding motif"/>
    <property type="match status" value="1"/>
</dbReference>
<reference evidence="3 4" key="1">
    <citation type="submission" date="2017-03" db="EMBL/GenBank/DDBJ databases">
        <title>Genome sequence of Clostridium chromiireducens DSM 23318.</title>
        <authorList>
            <person name="Poehlein A."/>
            <person name="Daniel R."/>
        </authorList>
    </citation>
    <scope>NUCLEOTIDE SEQUENCE [LARGE SCALE GENOMIC DNA]</scope>
    <source>
        <strain evidence="3 4">DSM 23318</strain>
    </source>
</reference>
<name>A0A1V4INI6_9CLOT</name>
<organism evidence="3 4">
    <name type="scientific">Clostridium chromiireducens</name>
    <dbReference type="NCBI Taxonomy" id="225345"/>
    <lineage>
        <taxon>Bacteria</taxon>
        <taxon>Bacillati</taxon>
        <taxon>Bacillota</taxon>
        <taxon>Clostridia</taxon>
        <taxon>Eubacteriales</taxon>
        <taxon>Clostridiaceae</taxon>
        <taxon>Clostridium</taxon>
    </lineage>
</organism>